<reference evidence="15 16" key="1">
    <citation type="submission" date="2024-07" db="EMBL/GenBank/DDBJ databases">
        <title>Draft sequence of the Neodothiora populina.</title>
        <authorList>
            <person name="Drown D.D."/>
            <person name="Schuette U.S."/>
            <person name="Buechlein A.B."/>
            <person name="Rusch D.R."/>
            <person name="Winton L.W."/>
            <person name="Adams G.A."/>
        </authorList>
    </citation>
    <scope>NUCLEOTIDE SEQUENCE [LARGE SCALE GENOMIC DNA]</scope>
    <source>
        <strain evidence="15 16">CPC 39397</strain>
    </source>
</reference>
<keyword evidence="7 13" id="KW-0256">Endoplasmic reticulum</keyword>
<sequence>MVLQDLGRRINGALNDLTRAATLDEKAFDGMVKEICNALVESDVNIKLVAGLRNSIKKSVNFKDLPAGANKKRIIQKAVFDELVKLVDPHTTPYQPKKGKSNVIMFVGLQGAGKTTTCTKLARYYQARGFKTALVCADTFRAGAFDQLKQNATKAKIPYYGSLTQTDPVVVAREGVGQFKKERFEIIIVDTSGRHRQEQDLFDEMVQIQQAVTPNQTIMVLDSSIGQAAEAQSRAFKETADFGSIIITKTDGAAAGGGAISAVAATHTPIVFIGTGEHLLDLERFNPQSFVSKLLGMGDVAGLVEHVQSLKLDQKDTMKHIAEGHFTLRDLRDQFNNIMKMGPLSKMAGMIPGLSSMTGAMDDEEGSLKLKRMVYICDSMTTAELDSDGRMFVDQPSRMTRVAKGSGTSVREVEELLSQQKVMGGMAKKFKGGMQNMQRAQGAMGGGNNKQQMAAMQKRLAAMGGAGGAGGAGAGGMPGMPNLGGMDLGAMMRSMGGMGGAGGGGMPDMGSLMKMMGGMGGMGGAGAGRGGRR</sequence>
<dbReference type="NCBIfam" id="TIGR01425">
    <property type="entry name" value="SRP54_euk"/>
    <property type="match status" value="1"/>
</dbReference>
<evidence type="ECO:0000259" key="14">
    <source>
        <dbReference type="PROSITE" id="PS00300"/>
    </source>
</evidence>
<feature type="domain" description="SRP54-type proteins GTP-binding" evidence="14">
    <location>
        <begin position="269"/>
        <end position="282"/>
    </location>
</feature>
<dbReference type="Pfam" id="PF00448">
    <property type="entry name" value="SRP54"/>
    <property type="match status" value="1"/>
</dbReference>
<organism evidence="15 16">
    <name type="scientific">Neodothiora populina</name>
    <dbReference type="NCBI Taxonomy" id="2781224"/>
    <lineage>
        <taxon>Eukaryota</taxon>
        <taxon>Fungi</taxon>
        <taxon>Dikarya</taxon>
        <taxon>Ascomycota</taxon>
        <taxon>Pezizomycotina</taxon>
        <taxon>Dothideomycetes</taxon>
        <taxon>Dothideomycetidae</taxon>
        <taxon>Dothideales</taxon>
        <taxon>Dothioraceae</taxon>
        <taxon>Neodothiora</taxon>
    </lineage>
</organism>
<dbReference type="InterPro" id="IPR042101">
    <property type="entry name" value="SRP54_N_sf"/>
</dbReference>
<dbReference type="CDD" id="cd17875">
    <property type="entry name" value="SRP54_G"/>
    <property type="match status" value="1"/>
</dbReference>
<evidence type="ECO:0000256" key="13">
    <source>
        <dbReference type="RuleBase" id="RU364034"/>
    </source>
</evidence>
<dbReference type="PANTHER" id="PTHR11564">
    <property type="entry name" value="SIGNAL RECOGNITION PARTICLE 54K PROTEIN SRP54"/>
    <property type="match status" value="1"/>
</dbReference>
<comment type="function">
    <text evidence="13">Signal-recognition-particle (SRP) assembly has a crucial role in targeting secretory proteins to the rough endoplasmic reticulum (ER) membrane. SRP is required for the cotranslational protein translocation for ER import and preferentially recognizes strongly hydrophobic signal sequences. It is involved in targeting the nascent chain-ribosome (RNC) complex to the ER and is proposed to participate in the arrest of nascent chain elongation during membrane targeting. SRP54 binds to the signal sequence of presecretory protein when they emerge from the ribosomes. SRP54 interacts with the scR1 RNA and mediates the association of the resulting SRP-RNC complex with the signal recognition particle receptor (SR) via its alpha subunit SRP101. Both, SRP54 and SRP101, are locked in their GTP bound forms in the SRP-RNC-SR complex, which dissociates upon transferring the signal sequence to the protein-conducting channel (translocon). After signal sequence transfer, SRP54 and SRP101 act as reciprocal GTPase-activating proteins (GAPs), thereby resolving their association.</text>
</comment>
<name>A0ABR3PA87_9PEZI</name>
<dbReference type="SMART" id="SM00963">
    <property type="entry name" value="SRP54_N"/>
    <property type="match status" value="1"/>
</dbReference>
<dbReference type="SUPFAM" id="SSF52540">
    <property type="entry name" value="P-loop containing nucleoside triphosphate hydrolases"/>
    <property type="match status" value="1"/>
</dbReference>
<evidence type="ECO:0000256" key="12">
    <source>
        <dbReference type="ARBA" id="ARBA00048157"/>
    </source>
</evidence>
<comment type="domain">
    <text evidence="13">The M domain binds the 7SL RNA and the signal sequence of presecretory proteins.</text>
</comment>
<dbReference type="SMART" id="SM00962">
    <property type="entry name" value="SRP54"/>
    <property type="match status" value="1"/>
</dbReference>
<dbReference type="InterPro" id="IPR013822">
    <property type="entry name" value="Signal_recog_particl_SRP54_hlx"/>
</dbReference>
<keyword evidence="11 13" id="KW-0687">Ribonucleoprotein</keyword>
<comment type="subunit">
    <text evidence="13">Fungal signal recognition particle consists of a 7S RNA molecule (scR1) and at least six protein subunits: srp72, srp68, srp54, sec65, srp21 and srp14.</text>
</comment>
<evidence type="ECO:0000256" key="4">
    <source>
        <dbReference type="ARBA" id="ARBA00022490"/>
    </source>
</evidence>
<dbReference type="InterPro" id="IPR000897">
    <property type="entry name" value="SRP54_GTPase_dom"/>
</dbReference>
<evidence type="ECO:0000256" key="2">
    <source>
        <dbReference type="ARBA" id="ARBA00004496"/>
    </source>
</evidence>
<dbReference type="InterPro" id="IPR022941">
    <property type="entry name" value="SRP54"/>
</dbReference>
<comment type="subcellular location">
    <subcellularLocation>
        <location evidence="2 13">Cytoplasm</location>
    </subcellularLocation>
    <subcellularLocation>
        <location evidence="1 13">Endoplasmic reticulum</location>
    </subcellularLocation>
</comment>
<dbReference type="Gene3D" id="3.40.50.300">
    <property type="entry name" value="P-loop containing nucleotide triphosphate hydrolases"/>
    <property type="match status" value="1"/>
</dbReference>
<evidence type="ECO:0000256" key="1">
    <source>
        <dbReference type="ARBA" id="ARBA00004240"/>
    </source>
</evidence>
<evidence type="ECO:0000256" key="3">
    <source>
        <dbReference type="ARBA" id="ARBA00005450"/>
    </source>
</evidence>
<dbReference type="InterPro" id="IPR004125">
    <property type="entry name" value="Signal_recog_particle_SRP54_M"/>
</dbReference>
<dbReference type="Pfam" id="PF02978">
    <property type="entry name" value="SRP_SPB"/>
    <property type="match status" value="1"/>
</dbReference>
<dbReference type="EMBL" id="JBFMKM010000012">
    <property type="protein sequence ID" value="KAL1302944.1"/>
    <property type="molecule type" value="Genomic_DNA"/>
</dbReference>
<keyword evidence="8 13" id="KW-0694">RNA-binding</keyword>
<keyword evidence="5 13" id="KW-0547">Nucleotide-binding</keyword>
<evidence type="ECO:0000256" key="7">
    <source>
        <dbReference type="ARBA" id="ARBA00022824"/>
    </source>
</evidence>
<evidence type="ECO:0000256" key="9">
    <source>
        <dbReference type="ARBA" id="ARBA00023134"/>
    </source>
</evidence>
<evidence type="ECO:0000256" key="5">
    <source>
        <dbReference type="ARBA" id="ARBA00022741"/>
    </source>
</evidence>
<dbReference type="SUPFAM" id="SSF47446">
    <property type="entry name" value="Signal peptide-binding domain"/>
    <property type="match status" value="1"/>
</dbReference>
<evidence type="ECO:0000256" key="11">
    <source>
        <dbReference type="ARBA" id="ARBA00023274"/>
    </source>
</evidence>
<keyword evidence="10 13" id="KW-0733">Signal recognition particle</keyword>
<evidence type="ECO:0000313" key="16">
    <source>
        <dbReference type="Proteomes" id="UP001562354"/>
    </source>
</evidence>
<dbReference type="Gene3D" id="1.20.120.140">
    <property type="entry name" value="Signal recognition particle SRP54, nucleotide-binding domain"/>
    <property type="match status" value="1"/>
</dbReference>
<evidence type="ECO:0000256" key="8">
    <source>
        <dbReference type="ARBA" id="ARBA00022884"/>
    </source>
</evidence>
<dbReference type="PROSITE" id="PS00300">
    <property type="entry name" value="SRP54"/>
    <property type="match status" value="1"/>
</dbReference>
<evidence type="ECO:0000256" key="6">
    <source>
        <dbReference type="ARBA" id="ARBA00022801"/>
    </source>
</evidence>
<dbReference type="InterPro" id="IPR027417">
    <property type="entry name" value="P-loop_NTPase"/>
</dbReference>
<keyword evidence="4 13" id="KW-0963">Cytoplasm</keyword>
<proteinExistence type="inferred from homology"/>
<dbReference type="InterPro" id="IPR003593">
    <property type="entry name" value="AAA+_ATPase"/>
</dbReference>
<dbReference type="SMART" id="SM00382">
    <property type="entry name" value="AAA"/>
    <property type="match status" value="1"/>
</dbReference>
<dbReference type="Proteomes" id="UP001562354">
    <property type="component" value="Unassembled WGS sequence"/>
</dbReference>
<comment type="catalytic activity">
    <reaction evidence="12">
        <text>GTP + H2O = GDP + phosphate + H(+)</text>
        <dbReference type="Rhea" id="RHEA:19669"/>
        <dbReference type="ChEBI" id="CHEBI:15377"/>
        <dbReference type="ChEBI" id="CHEBI:15378"/>
        <dbReference type="ChEBI" id="CHEBI:37565"/>
        <dbReference type="ChEBI" id="CHEBI:43474"/>
        <dbReference type="ChEBI" id="CHEBI:58189"/>
        <dbReference type="EC" id="3.6.5.4"/>
    </reaction>
    <physiologicalReaction direction="left-to-right" evidence="12">
        <dbReference type="Rhea" id="RHEA:19670"/>
    </physiologicalReaction>
</comment>
<keyword evidence="16" id="KW-1185">Reference proteome</keyword>
<protein>
    <recommendedName>
        <fullName evidence="13">Signal recognition particle 54 kDa protein</fullName>
    </recommendedName>
</protein>
<evidence type="ECO:0000256" key="10">
    <source>
        <dbReference type="ARBA" id="ARBA00023135"/>
    </source>
</evidence>
<comment type="similarity">
    <text evidence="3 13">Belongs to the GTP-binding SRP family. SRP54 subfamily.</text>
</comment>
<keyword evidence="9 13" id="KW-0342">GTP-binding</keyword>
<comment type="domain">
    <text evidence="13">The NG domain, also named G domain, is a special guanosine triphosphatase (GTPase) domain, which binds GTP and forms a guanosine 5'-triphosphate (GTP)-dependent complex with a homologous NG domain in the SRP receptor subunit srp101. The two NG domains undergo cooperative rearrangements upon their assembly, which culminate in the reciprocal activation of the GTPase activity of one another. SRP receptor compaction upon binding with cargo-loaded SRP and GTPase rearrangement drive SRP-mediated cotranslational protein translocation into the ER.</text>
</comment>
<keyword evidence="6" id="KW-0378">Hydrolase</keyword>
<dbReference type="GeneID" id="95976965"/>
<dbReference type="RefSeq" id="XP_069199220.1">
    <property type="nucleotide sequence ID" value="XM_069342715.1"/>
</dbReference>
<comment type="caution">
    <text evidence="15">The sequence shown here is derived from an EMBL/GenBank/DDBJ whole genome shotgun (WGS) entry which is preliminary data.</text>
</comment>
<dbReference type="HAMAP" id="MF_00306">
    <property type="entry name" value="SRP54"/>
    <property type="match status" value="1"/>
</dbReference>
<dbReference type="InterPro" id="IPR006325">
    <property type="entry name" value="SRP54_euk"/>
</dbReference>
<accession>A0ABR3PA87</accession>
<evidence type="ECO:0000313" key="15">
    <source>
        <dbReference type="EMBL" id="KAL1302944.1"/>
    </source>
</evidence>
<dbReference type="Pfam" id="PF02881">
    <property type="entry name" value="SRP54_N"/>
    <property type="match status" value="1"/>
</dbReference>
<dbReference type="Gene3D" id="1.10.260.30">
    <property type="entry name" value="Signal recognition particle, SRP54 subunit, M-domain"/>
    <property type="match status" value="1"/>
</dbReference>
<dbReference type="PANTHER" id="PTHR11564:SF5">
    <property type="entry name" value="SIGNAL RECOGNITION PARTICLE SUBUNIT SRP54"/>
    <property type="match status" value="1"/>
</dbReference>
<dbReference type="InterPro" id="IPR036891">
    <property type="entry name" value="Signal_recog_part_SRP54_M_sf"/>
</dbReference>
<gene>
    <name evidence="15" type="ORF">AAFC00_003263</name>
</gene>